<evidence type="ECO:0000256" key="3">
    <source>
        <dbReference type="SAM" id="MobiDB-lite"/>
    </source>
</evidence>
<proteinExistence type="predicted"/>
<dbReference type="InterPro" id="IPR036641">
    <property type="entry name" value="HPT_dom_sf"/>
</dbReference>
<dbReference type="InterPro" id="IPR050595">
    <property type="entry name" value="Bact_response_regulator"/>
</dbReference>
<dbReference type="PANTHER" id="PTHR44591:SF3">
    <property type="entry name" value="RESPONSE REGULATORY DOMAIN-CONTAINING PROTEIN"/>
    <property type="match status" value="1"/>
</dbReference>
<keyword evidence="4" id="KW-0812">Transmembrane</keyword>
<dbReference type="PROSITE" id="PS50110">
    <property type="entry name" value="RESPONSE_REGULATORY"/>
    <property type="match status" value="1"/>
</dbReference>
<evidence type="ECO:0000259" key="5">
    <source>
        <dbReference type="PROSITE" id="PS50110"/>
    </source>
</evidence>
<dbReference type="EMBL" id="DRKP01000060">
    <property type="protein sequence ID" value="HEB95846.1"/>
    <property type="molecule type" value="Genomic_DNA"/>
</dbReference>
<dbReference type="PANTHER" id="PTHR44591">
    <property type="entry name" value="STRESS RESPONSE REGULATOR PROTEIN 1"/>
    <property type="match status" value="1"/>
</dbReference>
<evidence type="ECO:0000313" key="6">
    <source>
        <dbReference type="EMBL" id="HEB95846.1"/>
    </source>
</evidence>
<dbReference type="SMART" id="SM00448">
    <property type="entry name" value="REC"/>
    <property type="match status" value="1"/>
</dbReference>
<dbReference type="InterPro" id="IPR001789">
    <property type="entry name" value="Sig_transdc_resp-reg_receiver"/>
</dbReference>
<dbReference type="SUPFAM" id="SSF52172">
    <property type="entry name" value="CheY-like"/>
    <property type="match status" value="2"/>
</dbReference>
<dbReference type="GO" id="GO:0000160">
    <property type="term" value="P:phosphorelay signal transduction system"/>
    <property type="evidence" value="ECO:0007669"/>
    <property type="project" value="InterPro"/>
</dbReference>
<dbReference type="Proteomes" id="UP000886251">
    <property type="component" value="Unassembled WGS sequence"/>
</dbReference>
<keyword evidence="4" id="KW-0472">Membrane</keyword>
<evidence type="ECO:0000256" key="2">
    <source>
        <dbReference type="PROSITE-ProRule" id="PRU00169"/>
    </source>
</evidence>
<comment type="caution">
    <text evidence="6">The sequence shown here is derived from an EMBL/GenBank/DDBJ whole genome shotgun (WGS) entry which is preliminary data.</text>
</comment>
<protein>
    <submittedName>
        <fullName evidence="6">Response regulator</fullName>
    </submittedName>
</protein>
<organism evidence="6">
    <name type="scientific">Sedimenticola thiotaurini</name>
    <dbReference type="NCBI Taxonomy" id="1543721"/>
    <lineage>
        <taxon>Bacteria</taxon>
        <taxon>Pseudomonadati</taxon>
        <taxon>Pseudomonadota</taxon>
        <taxon>Gammaproteobacteria</taxon>
        <taxon>Chromatiales</taxon>
        <taxon>Sedimenticolaceae</taxon>
        <taxon>Sedimenticola</taxon>
    </lineage>
</organism>
<keyword evidence="4" id="KW-1133">Transmembrane helix</keyword>
<dbReference type="AlphaFoldDB" id="A0A831RMW5"/>
<reference evidence="6" key="1">
    <citation type="journal article" date="2020" name="mSystems">
        <title>Genome- and Community-Level Interaction Insights into Carbon Utilization and Element Cycling Functions of Hydrothermarchaeota in Hydrothermal Sediment.</title>
        <authorList>
            <person name="Zhou Z."/>
            <person name="Liu Y."/>
            <person name="Xu W."/>
            <person name="Pan J."/>
            <person name="Luo Z.H."/>
            <person name="Li M."/>
        </authorList>
    </citation>
    <scope>NUCLEOTIDE SEQUENCE [LARGE SCALE GENOMIC DNA]</scope>
    <source>
        <strain evidence="6">HyVt-443</strain>
    </source>
</reference>
<comment type="caution">
    <text evidence="2">Lacks conserved residue(s) required for the propagation of feature annotation.</text>
</comment>
<feature type="region of interest" description="Disordered" evidence="3">
    <location>
        <begin position="68"/>
        <end position="101"/>
    </location>
</feature>
<dbReference type="Gene3D" id="3.40.50.2300">
    <property type="match status" value="1"/>
</dbReference>
<dbReference type="SUPFAM" id="SSF47226">
    <property type="entry name" value="Histidine-containing phosphotransfer domain, HPT domain"/>
    <property type="match status" value="1"/>
</dbReference>
<accession>A0A831RMW5</accession>
<feature type="transmembrane region" description="Helical" evidence="4">
    <location>
        <begin position="38"/>
        <end position="57"/>
    </location>
</feature>
<evidence type="ECO:0000256" key="4">
    <source>
        <dbReference type="SAM" id="Phobius"/>
    </source>
</evidence>
<dbReference type="InterPro" id="IPR011006">
    <property type="entry name" value="CheY-like_superfamily"/>
</dbReference>
<gene>
    <name evidence="6" type="ORF">ENI96_05385</name>
</gene>
<name>A0A831RMW5_9GAMM</name>
<keyword evidence="1" id="KW-0597">Phosphoprotein</keyword>
<sequence>MDSTGDPHTRHAAGRHLLQRHPAIALTFGVLLGLSGPWLGLFGVLLVTLVLLLLMVFHRLIRQHHLTGEMDDPTTTPFPVAAALPDGPASAPEPETTTGEHLAAGEREAADAAVLLLADDVAALDDLHQWLASWNIPFQTASRVGEALHLLLQGERDGTPYRAAIVNEGRLGIGSDQFAALVRSEPELRHLPLIHIASTGALQRSQLEAAGYSCLLGRPLDKTLLYNALHEPLRPYPDSDTRVVRLIDRYTSPVSRQPLHILLADSDGSDRHRIRNLLKRMGHEVFVADDGIHVLDALDGHRFDLAIVSLDLNRASGLETFKLHRFSRVGNRRVPFIILLEQADSALLRRCETAGVDGMLIKPLDGHKLSTTIERIMELPLGSHTGDAGRGDGGPPKARGIREIQGVLLDIQRLTELDRLGGSSDFLEKLVSGFRIEGRRLVLQLEEAARRCDHHHFRDLSQALSDLAGNVGAFELHRASIAAGRIDPHDFPSVAGGRTADIRSIHENTERALRAFLSEYTGSGHRGTLD</sequence>
<evidence type="ECO:0000256" key="1">
    <source>
        <dbReference type="ARBA" id="ARBA00022553"/>
    </source>
</evidence>
<dbReference type="Pfam" id="PF00072">
    <property type="entry name" value="Response_reg"/>
    <property type="match status" value="1"/>
</dbReference>
<feature type="domain" description="Response regulatory" evidence="5">
    <location>
        <begin position="260"/>
        <end position="377"/>
    </location>
</feature>